<evidence type="ECO:0000313" key="3">
    <source>
        <dbReference type="Proteomes" id="UP001292094"/>
    </source>
</evidence>
<name>A0AAE1PX82_9EUCA</name>
<feature type="chain" id="PRO_5042128545" evidence="1">
    <location>
        <begin position="26"/>
        <end position="110"/>
    </location>
</feature>
<keyword evidence="3" id="KW-1185">Reference proteome</keyword>
<accession>A0AAE1PX82</accession>
<dbReference type="AlphaFoldDB" id="A0AAE1PX82"/>
<dbReference type="Proteomes" id="UP001292094">
    <property type="component" value="Unassembled WGS sequence"/>
</dbReference>
<feature type="signal peptide" evidence="1">
    <location>
        <begin position="1"/>
        <end position="25"/>
    </location>
</feature>
<evidence type="ECO:0000256" key="1">
    <source>
        <dbReference type="SAM" id="SignalP"/>
    </source>
</evidence>
<keyword evidence="1" id="KW-0732">Signal</keyword>
<dbReference type="EMBL" id="JAWZYT010001132">
    <property type="protein sequence ID" value="KAK4315179.1"/>
    <property type="molecule type" value="Genomic_DNA"/>
</dbReference>
<organism evidence="2 3">
    <name type="scientific">Petrolisthes manimaculis</name>
    <dbReference type="NCBI Taxonomy" id="1843537"/>
    <lineage>
        <taxon>Eukaryota</taxon>
        <taxon>Metazoa</taxon>
        <taxon>Ecdysozoa</taxon>
        <taxon>Arthropoda</taxon>
        <taxon>Crustacea</taxon>
        <taxon>Multicrustacea</taxon>
        <taxon>Malacostraca</taxon>
        <taxon>Eumalacostraca</taxon>
        <taxon>Eucarida</taxon>
        <taxon>Decapoda</taxon>
        <taxon>Pleocyemata</taxon>
        <taxon>Anomura</taxon>
        <taxon>Galatheoidea</taxon>
        <taxon>Porcellanidae</taxon>
        <taxon>Petrolisthes</taxon>
    </lineage>
</organism>
<comment type="caution">
    <text evidence="2">The sequence shown here is derived from an EMBL/GenBank/DDBJ whole genome shotgun (WGS) entry which is preliminary data.</text>
</comment>
<protein>
    <submittedName>
        <fullName evidence="2">Uncharacterized protein</fullName>
    </submittedName>
</protein>
<sequence length="110" mass="12425">MRNNQPTTFLLLLPLKFYLSSYKMGEDGGGVGGARRAQERENLRHIIQQWNANRLDLFEISEPNESKDTTPIPLLESPARECVQDIVIMDESTIPLHHDASQPAPVNVNE</sequence>
<gene>
    <name evidence="2" type="ORF">Pmani_013589</name>
</gene>
<reference evidence="2" key="1">
    <citation type="submission" date="2023-11" db="EMBL/GenBank/DDBJ databases">
        <title>Genome assemblies of two species of porcelain crab, Petrolisthes cinctipes and Petrolisthes manimaculis (Anomura: Porcellanidae).</title>
        <authorList>
            <person name="Angst P."/>
        </authorList>
    </citation>
    <scope>NUCLEOTIDE SEQUENCE</scope>
    <source>
        <strain evidence="2">PB745_02</strain>
        <tissue evidence="2">Gill</tissue>
    </source>
</reference>
<proteinExistence type="predicted"/>
<evidence type="ECO:0000313" key="2">
    <source>
        <dbReference type="EMBL" id="KAK4315179.1"/>
    </source>
</evidence>